<evidence type="ECO:0000256" key="2">
    <source>
        <dbReference type="ARBA" id="ARBA00022801"/>
    </source>
</evidence>
<feature type="binding site" evidence="3">
    <location>
        <position position="291"/>
    </location>
    <ligand>
        <name>Mg(2+)</name>
        <dbReference type="ChEBI" id="CHEBI:18420"/>
        <label>1</label>
    </ligand>
</feature>
<accession>A0A9E6Y1R8</accession>
<evidence type="ECO:0000256" key="3">
    <source>
        <dbReference type="PIRSR" id="PIRSR605502-1"/>
    </source>
</evidence>
<dbReference type="SUPFAM" id="SSF101478">
    <property type="entry name" value="ADP-ribosylglycohydrolase"/>
    <property type="match status" value="1"/>
</dbReference>
<comment type="similarity">
    <text evidence="1">Belongs to the ADP-ribosylglycohydrolase family.</text>
</comment>
<feature type="binding site" evidence="3">
    <location>
        <position position="292"/>
    </location>
    <ligand>
        <name>Mg(2+)</name>
        <dbReference type="ChEBI" id="CHEBI:18420"/>
        <label>1</label>
    </ligand>
</feature>
<feature type="binding site" evidence="3">
    <location>
        <position position="59"/>
    </location>
    <ligand>
        <name>Mg(2+)</name>
        <dbReference type="ChEBI" id="CHEBI:18420"/>
        <label>1</label>
    </ligand>
</feature>
<dbReference type="GO" id="GO:0046872">
    <property type="term" value="F:metal ion binding"/>
    <property type="evidence" value="ECO:0007669"/>
    <property type="project" value="UniProtKB-KW"/>
</dbReference>
<dbReference type="Gene3D" id="1.10.4080.10">
    <property type="entry name" value="ADP-ribosylation/Crystallin J1"/>
    <property type="match status" value="1"/>
</dbReference>
<feature type="binding site" evidence="3">
    <location>
        <position position="58"/>
    </location>
    <ligand>
        <name>Mg(2+)</name>
        <dbReference type="ChEBI" id="CHEBI:18420"/>
        <label>1</label>
    </ligand>
</feature>
<dbReference type="PANTHER" id="PTHR16222:SF24">
    <property type="entry name" value="ADP-RIBOSYLHYDROLASE ARH3"/>
    <property type="match status" value="1"/>
</dbReference>
<dbReference type="InterPro" id="IPR005502">
    <property type="entry name" value="Ribosyl_crysJ1"/>
</dbReference>
<comment type="cofactor">
    <cofactor evidence="3">
        <name>Mg(2+)</name>
        <dbReference type="ChEBI" id="CHEBI:18420"/>
    </cofactor>
    <text evidence="3">Binds 2 magnesium ions per subunit.</text>
</comment>
<keyword evidence="4" id="KW-0326">Glycosidase</keyword>
<evidence type="ECO:0000313" key="5">
    <source>
        <dbReference type="Proteomes" id="UP001162834"/>
    </source>
</evidence>
<keyword evidence="5" id="KW-1185">Reference proteome</keyword>
<feature type="binding site" evidence="3">
    <location>
        <position position="289"/>
    </location>
    <ligand>
        <name>Mg(2+)</name>
        <dbReference type="ChEBI" id="CHEBI:18420"/>
        <label>1</label>
    </ligand>
</feature>
<dbReference type="EMBL" id="CP087164">
    <property type="protein sequence ID" value="UGS38494.1"/>
    <property type="molecule type" value="Genomic_DNA"/>
</dbReference>
<dbReference type="EC" id="3.2.2.24" evidence="4"/>
<dbReference type="Proteomes" id="UP001162834">
    <property type="component" value="Chromosome"/>
</dbReference>
<evidence type="ECO:0000256" key="1">
    <source>
        <dbReference type="ARBA" id="ARBA00010702"/>
    </source>
</evidence>
<keyword evidence="3" id="KW-0479">Metal-binding</keyword>
<dbReference type="KEGG" id="sbae:DSM104329_04923"/>
<dbReference type="InterPro" id="IPR050792">
    <property type="entry name" value="ADP-ribosylglycohydrolase"/>
</dbReference>
<keyword evidence="3" id="KW-0460">Magnesium</keyword>
<feature type="binding site" evidence="3">
    <location>
        <position position="57"/>
    </location>
    <ligand>
        <name>Mg(2+)</name>
        <dbReference type="ChEBI" id="CHEBI:18420"/>
        <label>1</label>
    </ligand>
</feature>
<organism evidence="4 5">
    <name type="scientific">Capillimicrobium parvum</name>
    <dbReference type="NCBI Taxonomy" id="2884022"/>
    <lineage>
        <taxon>Bacteria</taxon>
        <taxon>Bacillati</taxon>
        <taxon>Actinomycetota</taxon>
        <taxon>Thermoleophilia</taxon>
        <taxon>Solirubrobacterales</taxon>
        <taxon>Capillimicrobiaceae</taxon>
        <taxon>Capillimicrobium</taxon>
    </lineage>
</organism>
<reference evidence="4" key="1">
    <citation type="journal article" date="2022" name="Int. J. Syst. Evol. Microbiol.">
        <title>Pseudomonas aegrilactucae sp. nov. and Pseudomonas morbosilactucae sp. nov., pathogens causing bacterial rot of lettuce in Japan.</title>
        <authorList>
            <person name="Sawada H."/>
            <person name="Fujikawa T."/>
            <person name="Satou M."/>
        </authorList>
    </citation>
    <scope>NUCLEOTIDE SEQUENCE</scope>
    <source>
        <strain evidence="4">0166_1</strain>
    </source>
</reference>
<name>A0A9E6Y1R8_9ACTN</name>
<dbReference type="AlphaFoldDB" id="A0A9E6Y1R8"/>
<keyword evidence="2 4" id="KW-0378">Hydrolase</keyword>
<dbReference type="GO" id="GO:0047407">
    <property type="term" value="F:ADP-ribosyl-[dinitrogen reductase] hydrolase activity"/>
    <property type="evidence" value="ECO:0007669"/>
    <property type="project" value="UniProtKB-EC"/>
</dbReference>
<dbReference type="PANTHER" id="PTHR16222">
    <property type="entry name" value="ADP-RIBOSYLGLYCOHYDROLASE"/>
    <property type="match status" value="1"/>
</dbReference>
<dbReference type="InterPro" id="IPR036705">
    <property type="entry name" value="Ribosyl_crysJ1_sf"/>
</dbReference>
<dbReference type="Pfam" id="PF03747">
    <property type="entry name" value="ADP_ribosyl_GH"/>
    <property type="match status" value="1"/>
</dbReference>
<sequence length="355" mass="37122">MTVSREDGIRGCLLGGAVGDALGAAVEFDSIDGIRARFGSAGIRDFAEAYGRLGAITDDTQMTLFTAEGLIRAYVRQAAKGICHPPSVVDHAYARWLRTQGETSQRWSGEPDGWLVGVDALHARRAPGTTCLTAMHGPAMGTIDTLLNDRKGCGGVMRAAPAGLVGGWADAFDLGCETAALTHGHPSGYLAAGALAALVARLLDGHDLDKALDELAERLAARPGHDETRDALRAARDLAAAATTPGPEAVATLGGGWVAEEALAIAVYSALVAPDLAAGVRLAVNHSGDSDSTGAITGNLLGAMLGLQAVPPHWLAALELRAEIEQLADDWIACFASDQRFDVTAPEWWRRYPGW</sequence>
<evidence type="ECO:0000313" key="4">
    <source>
        <dbReference type="EMBL" id="UGS38494.1"/>
    </source>
</evidence>
<gene>
    <name evidence="4" type="primary">draG</name>
    <name evidence="4" type="ORF">DSM104329_04923</name>
</gene>
<proteinExistence type="inferred from homology"/>
<protein>
    <submittedName>
        <fullName evidence="4">ADP-ribosyl-[dinitrogen reductase] glycohydrolase</fullName>
        <ecNumber evidence="4">3.2.2.24</ecNumber>
    </submittedName>
</protein>
<dbReference type="RefSeq" id="WP_259312515.1">
    <property type="nucleotide sequence ID" value="NZ_CP087164.1"/>
</dbReference>